<dbReference type="GO" id="GO:0016757">
    <property type="term" value="F:glycosyltransferase activity"/>
    <property type="evidence" value="ECO:0007669"/>
    <property type="project" value="UniProtKB-KW"/>
</dbReference>
<sequence length="472" mass="54458">MDRPLYFMVAALSSKMAGLEISVLRRAKLFIEKGGIIPTITNDSLSTDSLNIRKMLIDKEIFHPQLKFKNMYLDFQGITTSDLMDKFTGTLQHNITKQDNLSIDRITFSDGTLSLIKYVKDGRLYKIDLYHIQGYLAATFFFEHPTNRLSPTKTYLYDQEQPVVKKIFHNEAALKLEWLRRWFDGENGLFIVDRVNKYNYLFKSFPHYNLIAQFHSSHLMPHQNSQIGRFAYVYGIVLTQSPQIYQKIVVLTEQQKTDIQERLPYELPLETIGHFLLPVSTPFIYGRNRQDIVMLSRTDPDKNLEDAIKAFHKVTLYYDDVNLNIYGTNKNCNYYHQLVALVKELGLENRVFFHGFITNISEIFRSALCCINLSNREGFGLTYLESLQNGCPAFAYAIKYGPSEIIKSGETGFLAPEGNYELIGRAMVEFISIYKDCPAAYQVVEEACLKQAENYSEELILAKWQKLLAGLT</sequence>
<dbReference type="Pfam" id="PF00534">
    <property type="entry name" value="Glycos_transf_1"/>
    <property type="match status" value="1"/>
</dbReference>
<protein>
    <submittedName>
        <fullName evidence="2">Glycosyltransferase</fullName>
        <ecNumber evidence="2">2.4.-.-</ecNumber>
    </submittedName>
</protein>
<accession>A0AAF0CT65</accession>
<dbReference type="EMBL" id="CP110232">
    <property type="protein sequence ID" value="WEG72490.1"/>
    <property type="molecule type" value="Genomic_DNA"/>
</dbReference>
<proteinExistence type="predicted"/>
<dbReference type="AlphaFoldDB" id="A0AAF0CT65"/>
<dbReference type="EC" id="2.4.-.-" evidence="2"/>
<feature type="domain" description="Glycosyl transferase family 1" evidence="1">
    <location>
        <begin position="289"/>
        <end position="433"/>
    </location>
</feature>
<keyword evidence="2" id="KW-0328">Glycosyltransferase</keyword>
<dbReference type="Proteomes" id="UP001179647">
    <property type="component" value="Chromosome"/>
</dbReference>
<dbReference type="InterPro" id="IPR001296">
    <property type="entry name" value="Glyco_trans_1"/>
</dbReference>
<gene>
    <name evidence="2" type="ORF">OL234_05745</name>
</gene>
<dbReference type="Gene3D" id="3.40.50.2000">
    <property type="entry name" value="Glycogen Phosphorylase B"/>
    <property type="match status" value="2"/>
</dbReference>
<dbReference type="PANTHER" id="PTHR12526:SF630">
    <property type="entry name" value="GLYCOSYLTRANSFERASE"/>
    <property type="match status" value="1"/>
</dbReference>
<organism evidence="2 3">
    <name type="scientific">Vagococcus intermedius</name>
    <dbReference type="NCBI Taxonomy" id="2991418"/>
    <lineage>
        <taxon>Bacteria</taxon>
        <taxon>Bacillati</taxon>
        <taxon>Bacillota</taxon>
        <taxon>Bacilli</taxon>
        <taxon>Lactobacillales</taxon>
        <taxon>Enterococcaceae</taxon>
        <taxon>Vagococcus</taxon>
    </lineage>
</organism>
<dbReference type="SUPFAM" id="SSF53756">
    <property type="entry name" value="UDP-Glycosyltransferase/glycogen phosphorylase"/>
    <property type="match status" value="1"/>
</dbReference>
<dbReference type="RefSeq" id="WP_275468293.1">
    <property type="nucleotide sequence ID" value="NZ_CP110232.1"/>
</dbReference>
<dbReference type="KEGG" id="vie:OL234_05745"/>
<keyword evidence="2" id="KW-0808">Transferase</keyword>
<reference evidence="2" key="1">
    <citation type="submission" date="2022-10" db="EMBL/GenBank/DDBJ databases">
        <title>Vagococcus sp. isolated from poultry meat.</title>
        <authorList>
            <person name="Johansson P."/>
            <person name="Bjorkroth J."/>
        </authorList>
    </citation>
    <scope>NUCLEOTIDE SEQUENCE</scope>
    <source>
        <strain evidence="2">STAA11</strain>
    </source>
</reference>
<name>A0AAF0CT65_9ENTE</name>
<evidence type="ECO:0000313" key="2">
    <source>
        <dbReference type="EMBL" id="WEG72490.1"/>
    </source>
</evidence>
<evidence type="ECO:0000313" key="3">
    <source>
        <dbReference type="Proteomes" id="UP001179647"/>
    </source>
</evidence>
<dbReference type="PANTHER" id="PTHR12526">
    <property type="entry name" value="GLYCOSYLTRANSFERASE"/>
    <property type="match status" value="1"/>
</dbReference>
<evidence type="ECO:0000259" key="1">
    <source>
        <dbReference type="Pfam" id="PF00534"/>
    </source>
</evidence>
<keyword evidence="3" id="KW-1185">Reference proteome</keyword>